<dbReference type="EMBL" id="CAXLJM020000164">
    <property type="protein sequence ID" value="CAL8146874.1"/>
    <property type="molecule type" value="Genomic_DNA"/>
</dbReference>
<accession>A0ABP1S886</accession>
<evidence type="ECO:0000256" key="1">
    <source>
        <dbReference type="SAM" id="MobiDB-lite"/>
    </source>
</evidence>
<comment type="caution">
    <text evidence="2">The sequence shown here is derived from an EMBL/GenBank/DDBJ whole genome shotgun (WGS) entry which is preliminary data.</text>
</comment>
<feature type="region of interest" description="Disordered" evidence="1">
    <location>
        <begin position="76"/>
        <end position="106"/>
    </location>
</feature>
<sequence length="183" mass="20315">MQNQMFLVNQESSILEKRQQLVDKVDAALPFGTDSARHGQRVFAAGKPPTNPPVTVKGEWRHPVLKRRETQSYNPRFFGSSSRLGAPQLLGHGGKNANSQPVQPSSKKVVPAVSGEEALANALLKVLSAQSKTTEKFVVRQSLESRLPVFSGNPFDWRLFQHHFRQSTEDCGFTPVHHGYVGE</sequence>
<evidence type="ECO:0000313" key="3">
    <source>
        <dbReference type="Proteomes" id="UP001642540"/>
    </source>
</evidence>
<evidence type="ECO:0000313" key="2">
    <source>
        <dbReference type="EMBL" id="CAL8146874.1"/>
    </source>
</evidence>
<feature type="compositionally biased region" description="Polar residues" evidence="1">
    <location>
        <begin position="96"/>
        <end position="106"/>
    </location>
</feature>
<proteinExistence type="predicted"/>
<gene>
    <name evidence="2" type="ORF">ODALV1_LOCUS30963</name>
</gene>
<protein>
    <submittedName>
        <fullName evidence="2">Uncharacterized protein</fullName>
    </submittedName>
</protein>
<name>A0ABP1S886_9HEXA</name>
<organism evidence="2 3">
    <name type="scientific">Orchesella dallaii</name>
    <dbReference type="NCBI Taxonomy" id="48710"/>
    <lineage>
        <taxon>Eukaryota</taxon>
        <taxon>Metazoa</taxon>
        <taxon>Ecdysozoa</taxon>
        <taxon>Arthropoda</taxon>
        <taxon>Hexapoda</taxon>
        <taxon>Collembola</taxon>
        <taxon>Entomobryomorpha</taxon>
        <taxon>Entomobryoidea</taxon>
        <taxon>Orchesellidae</taxon>
        <taxon>Orchesellinae</taxon>
        <taxon>Orchesella</taxon>
    </lineage>
</organism>
<keyword evidence="3" id="KW-1185">Reference proteome</keyword>
<reference evidence="2 3" key="1">
    <citation type="submission" date="2024-08" db="EMBL/GenBank/DDBJ databases">
        <authorList>
            <person name="Cucini C."/>
            <person name="Frati F."/>
        </authorList>
    </citation>
    <scope>NUCLEOTIDE SEQUENCE [LARGE SCALE GENOMIC DNA]</scope>
</reference>
<dbReference type="Proteomes" id="UP001642540">
    <property type="component" value="Unassembled WGS sequence"/>
</dbReference>